<sequence>MAVVDGAAMSVDGVRQEGRRLLRLAAVIVAVGLGAGLIGIAVDVALQGLEHLAFGYSHGTLLDGATQAPPWRRLAALVVAGAIGALGWWALRTWAKRVVAVEDATKGTSMPWFTTVANAALQVVIVGLGASIGREAAPRELGALLADKVSRGAGLSPREVRILVACGAGAGLAAVYNVPFGGALFAVEVLLAEVSFAVLLPAFATSAIAATVARLVVPTDPMYALPPVELTPALVGWSFAAGPLIGLGAAGFTWLTRYSSGTRPRGRSILWTMPLLFAAVGAVAMVLPEVVGNGKAAAQTAFSAAAPLALVGILLVAKTATTLATIRAGAAGGTLTPSVAVGAMLGIVLGSIVNAFAPGTSVAAFAFVGAAAFLASTMKAPMTGLILASEFTGMSPEMLVPAMLATAGALAVVYFLERTRLSDIA</sequence>
<dbReference type="STRING" id="37927.SA2016_2497"/>
<feature type="transmembrane region" description="Helical" evidence="10">
    <location>
        <begin position="194"/>
        <end position="217"/>
    </location>
</feature>
<dbReference type="InterPro" id="IPR014743">
    <property type="entry name" value="Cl-channel_core"/>
</dbReference>
<proteinExistence type="predicted"/>
<comment type="subcellular location">
    <subcellularLocation>
        <location evidence="1">Membrane</location>
        <topology evidence="1">Multi-pass membrane protein</topology>
    </subcellularLocation>
</comment>
<feature type="transmembrane region" description="Helical" evidence="10">
    <location>
        <begin position="162"/>
        <end position="187"/>
    </location>
</feature>
<evidence type="ECO:0000256" key="3">
    <source>
        <dbReference type="ARBA" id="ARBA00022692"/>
    </source>
</evidence>
<keyword evidence="8" id="KW-0868">Chloride</keyword>
<reference evidence="11 12" key="1">
    <citation type="submission" date="2016-02" db="EMBL/GenBank/DDBJ databases">
        <title>Complete genome of Sinomonas atrocyanea KCTC 3377.</title>
        <authorList>
            <person name="Kim K.M."/>
        </authorList>
    </citation>
    <scope>NUCLEOTIDE SEQUENCE [LARGE SCALE GENOMIC DNA]</scope>
    <source>
        <strain evidence="11 12">KCTC 3377</strain>
    </source>
</reference>
<dbReference type="InterPro" id="IPR001807">
    <property type="entry name" value="ClC"/>
</dbReference>
<evidence type="ECO:0000256" key="7">
    <source>
        <dbReference type="ARBA" id="ARBA00023173"/>
    </source>
</evidence>
<protein>
    <submittedName>
        <fullName evidence="11">Chloride transporter, ClC family</fullName>
    </submittedName>
</protein>
<evidence type="ECO:0000256" key="9">
    <source>
        <dbReference type="ARBA" id="ARBA00023303"/>
    </source>
</evidence>
<dbReference type="InterPro" id="IPR050368">
    <property type="entry name" value="ClC-type_chloride_channel"/>
</dbReference>
<dbReference type="GO" id="GO:0005254">
    <property type="term" value="F:chloride channel activity"/>
    <property type="evidence" value="ECO:0007669"/>
    <property type="project" value="UniProtKB-KW"/>
</dbReference>
<feature type="transmembrane region" description="Helical" evidence="10">
    <location>
        <begin position="71"/>
        <end position="91"/>
    </location>
</feature>
<evidence type="ECO:0000256" key="1">
    <source>
        <dbReference type="ARBA" id="ARBA00004141"/>
    </source>
</evidence>
<dbReference type="KEGG" id="satk:SA2016_2497"/>
<evidence type="ECO:0000256" key="5">
    <source>
        <dbReference type="ARBA" id="ARBA00023065"/>
    </source>
</evidence>
<evidence type="ECO:0000256" key="10">
    <source>
        <dbReference type="SAM" id="Phobius"/>
    </source>
</evidence>
<keyword evidence="7" id="KW-0869">Chloride channel</keyword>
<accession>A0A127A3G5</accession>
<evidence type="ECO:0000256" key="4">
    <source>
        <dbReference type="ARBA" id="ARBA00022989"/>
    </source>
</evidence>
<dbReference type="Pfam" id="PF00654">
    <property type="entry name" value="Voltage_CLC"/>
    <property type="match status" value="1"/>
</dbReference>
<keyword evidence="12" id="KW-1185">Reference proteome</keyword>
<feature type="transmembrane region" description="Helical" evidence="10">
    <location>
        <begin position="237"/>
        <end position="256"/>
    </location>
</feature>
<evidence type="ECO:0000256" key="2">
    <source>
        <dbReference type="ARBA" id="ARBA00022448"/>
    </source>
</evidence>
<keyword evidence="9" id="KW-0407">Ion channel</keyword>
<keyword evidence="5" id="KW-0406">Ion transport</keyword>
<feature type="transmembrane region" description="Helical" evidence="10">
    <location>
        <begin position="329"/>
        <end position="349"/>
    </location>
</feature>
<dbReference type="AlphaFoldDB" id="A0A127A3G5"/>
<feature type="transmembrane region" description="Helical" evidence="10">
    <location>
        <begin position="112"/>
        <end position="132"/>
    </location>
</feature>
<dbReference type="Proteomes" id="UP000070134">
    <property type="component" value="Chromosome"/>
</dbReference>
<evidence type="ECO:0000313" key="11">
    <source>
        <dbReference type="EMBL" id="AMM33165.1"/>
    </source>
</evidence>
<evidence type="ECO:0000256" key="8">
    <source>
        <dbReference type="ARBA" id="ARBA00023214"/>
    </source>
</evidence>
<keyword evidence="6 10" id="KW-0472">Membrane</keyword>
<keyword evidence="4 10" id="KW-1133">Transmembrane helix</keyword>
<feature type="transmembrane region" description="Helical" evidence="10">
    <location>
        <begin position="398"/>
        <end position="416"/>
    </location>
</feature>
<keyword evidence="2" id="KW-0813">Transport</keyword>
<dbReference type="PANTHER" id="PTHR43427">
    <property type="entry name" value="CHLORIDE CHANNEL PROTEIN CLC-E"/>
    <property type="match status" value="1"/>
</dbReference>
<evidence type="ECO:0000313" key="12">
    <source>
        <dbReference type="Proteomes" id="UP000070134"/>
    </source>
</evidence>
<dbReference type="GO" id="GO:0034707">
    <property type="term" value="C:chloride channel complex"/>
    <property type="evidence" value="ECO:0007669"/>
    <property type="project" value="UniProtKB-KW"/>
</dbReference>
<name>A0A127A3G5_9MICC</name>
<feature type="transmembrane region" description="Helical" evidence="10">
    <location>
        <begin position="355"/>
        <end position="377"/>
    </location>
</feature>
<feature type="transmembrane region" description="Helical" evidence="10">
    <location>
        <begin position="299"/>
        <end position="317"/>
    </location>
</feature>
<dbReference type="EMBL" id="CP014518">
    <property type="protein sequence ID" value="AMM33165.1"/>
    <property type="molecule type" value="Genomic_DNA"/>
</dbReference>
<feature type="transmembrane region" description="Helical" evidence="10">
    <location>
        <begin position="268"/>
        <end position="287"/>
    </location>
</feature>
<keyword evidence="3 10" id="KW-0812">Transmembrane</keyword>
<dbReference type="PANTHER" id="PTHR43427:SF6">
    <property type="entry name" value="CHLORIDE CHANNEL PROTEIN CLC-E"/>
    <property type="match status" value="1"/>
</dbReference>
<dbReference type="Gene3D" id="1.10.3080.10">
    <property type="entry name" value="Clc chloride channel"/>
    <property type="match status" value="1"/>
</dbReference>
<evidence type="ECO:0000256" key="6">
    <source>
        <dbReference type="ARBA" id="ARBA00023136"/>
    </source>
</evidence>
<organism evidence="11 12">
    <name type="scientific">Sinomonas atrocyanea</name>
    <dbReference type="NCBI Taxonomy" id="37927"/>
    <lineage>
        <taxon>Bacteria</taxon>
        <taxon>Bacillati</taxon>
        <taxon>Actinomycetota</taxon>
        <taxon>Actinomycetes</taxon>
        <taxon>Micrococcales</taxon>
        <taxon>Micrococcaceae</taxon>
        <taxon>Sinomonas</taxon>
    </lineage>
</organism>
<dbReference type="PRINTS" id="PR00762">
    <property type="entry name" value="CLCHANNEL"/>
</dbReference>
<dbReference type="SUPFAM" id="SSF81340">
    <property type="entry name" value="Clc chloride channel"/>
    <property type="match status" value="1"/>
</dbReference>
<gene>
    <name evidence="11" type="ORF">SA2016_2497</name>
</gene>
<feature type="transmembrane region" description="Helical" evidence="10">
    <location>
        <begin position="21"/>
        <end position="42"/>
    </location>
</feature>